<gene>
    <name evidence="1" type="ORF">PoB_001350500</name>
</gene>
<evidence type="ECO:0000313" key="1">
    <source>
        <dbReference type="EMBL" id="GFN86999.1"/>
    </source>
</evidence>
<dbReference type="Proteomes" id="UP000735302">
    <property type="component" value="Unassembled WGS sequence"/>
</dbReference>
<proteinExistence type="predicted"/>
<sequence length="118" mass="12961">MGSGGSSGGAVCYQSEDRGSNPIPGQVNFSLLLCVHPALKWVKIAATPLNLANWQCVDLLVKPTYRGVQAREKSSSTPCPGIANKLKVKAETIHYPFSKLTQSYHHYRDINRPPDYFA</sequence>
<dbReference type="AlphaFoldDB" id="A0AAV3YVV1"/>
<organism evidence="1 2">
    <name type="scientific">Plakobranchus ocellatus</name>
    <dbReference type="NCBI Taxonomy" id="259542"/>
    <lineage>
        <taxon>Eukaryota</taxon>
        <taxon>Metazoa</taxon>
        <taxon>Spiralia</taxon>
        <taxon>Lophotrochozoa</taxon>
        <taxon>Mollusca</taxon>
        <taxon>Gastropoda</taxon>
        <taxon>Heterobranchia</taxon>
        <taxon>Euthyneura</taxon>
        <taxon>Panpulmonata</taxon>
        <taxon>Sacoglossa</taxon>
        <taxon>Placobranchoidea</taxon>
        <taxon>Plakobranchidae</taxon>
        <taxon>Plakobranchus</taxon>
    </lineage>
</organism>
<dbReference type="EMBL" id="BLXT01001645">
    <property type="protein sequence ID" value="GFN86999.1"/>
    <property type="molecule type" value="Genomic_DNA"/>
</dbReference>
<accession>A0AAV3YVV1</accession>
<reference evidence="1 2" key="1">
    <citation type="journal article" date="2021" name="Elife">
        <title>Chloroplast acquisition without the gene transfer in kleptoplastic sea slugs, Plakobranchus ocellatus.</title>
        <authorList>
            <person name="Maeda T."/>
            <person name="Takahashi S."/>
            <person name="Yoshida T."/>
            <person name="Shimamura S."/>
            <person name="Takaki Y."/>
            <person name="Nagai Y."/>
            <person name="Toyoda A."/>
            <person name="Suzuki Y."/>
            <person name="Arimoto A."/>
            <person name="Ishii H."/>
            <person name="Satoh N."/>
            <person name="Nishiyama T."/>
            <person name="Hasebe M."/>
            <person name="Maruyama T."/>
            <person name="Minagawa J."/>
            <person name="Obokata J."/>
            <person name="Shigenobu S."/>
        </authorList>
    </citation>
    <scope>NUCLEOTIDE SEQUENCE [LARGE SCALE GENOMIC DNA]</scope>
</reference>
<name>A0AAV3YVV1_9GAST</name>
<protein>
    <submittedName>
        <fullName evidence="1">Uncharacterized protein</fullName>
    </submittedName>
</protein>
<comment type="caution">
    <text evidence="1">The sequence shown here is derived from an EMBL/GenBank/DDBJ whole genome shotgun (WGS) entry which is preliminary data.</text>
</comment>
<keyword evidence="2" id="KW-1185">Reference proteome</keyword>
<evidence type="ECO:0000313" key="2">
    <source>
        <dbReference type="Proteomes" id="UP000735302"/>
    </source>
</evidence>